<keyword evidence="4" id="KW-1185">Reference proteome</keyword>
<organism evidence="3 5">
    <name type="scientific">Xanthomonas fragariae</name>
    <dbReference type="NCBI Taxonomy" id="48664"/>
    <lineage>
        <taxon>Bacteria</taxon>
        <taxon>Pseudomonadati</taxon>
        <taxon>Pseudomonadota</taxon>
        <taxon>Gammaproteobacteria</taxon>
        <taxon>Lysobacterales</taxon>
        <taxon>Lysobacteraceae</taxon>
        <taxon>Xanthomonas</taxon>
    </lineage>
</organism>
<feature type="compositionally biased region" description="Basic and acidic residues" evidence="1">
    <location>
        <begin position="51"/>
        <end position="61"/>
    </location>
</feature>
<dbReference type="STRING" id="48664.BER92_02815"/>
<name>A0A1Y6HBC3_9XANT</name>
<dbReference type="RefSeq" id="WP_002804743.1">
    <property type="nucleotide sequence ID" value="NZ_CP016830.1"/>
</dbReference>
<accession>A0A1Y6HBC3</accession>
<gene>
    <name evidence="3" type="ORF">PD5205_00584</name>
    <name evidence="2" type="ORF">PD885_03426</name>
</gene>
<dbReference type="AlphaFoldDB" id="A0A1Y6HBC3"/>
<dbReference type="EMBL" id="LT853885">
    <property type="protein sequence ID" value="SMR01904.1"/>
    <property type="molecule type" value="Genomic_DNA"/>
</dbReference>
<dbReference type="Proteomes" id="UP000195877">
    <property type="component" value="Chromosome 1"/>
</dbReference>
<evidence type="ECO:0000313" key="4">
    <source>
        <dbReference type="Proteomes" id="UP000195877"/>
    </source>
</evidence>
<dbReference type="GeneID" id="69055367"/>
<sequence>MTGLLLKAAHINPSLPLDKDGKQVDAPDFGENLYQDVGLASNRSGYSFDGKQWRDDDDRKIKPPHSGKPVVPIDPNEKGISRSGFFESNDTAQPDRIQHGKQAFRNGDADLDRLAAAIFSDDEAAISQANAHIQQSSPVQAYEQLGRDLVAFEQRQELQQQELARQVQGPVMTR</sequence>
<protein>
    <submittedName>
        <fullName evidence="3">Uncharacterized protein</fullName>
    </submittedName>
</protein>
<reference evidence="2 4" key="1">
    <citation type="submission" date="2017-05" db="EMBL/GenBank/DDBJ databases">
        <authorList>
            <person name="Blom J."/>
        </authorList>
    </citation>
    <scope>NUCLEOTIDE SEQUENCE [LARGE SCALE GENOMIC DNA]</scope>
    <source>
        <strain evidence="2">PD885</strain>
    </source>
</reference>
<proteinExistence type="predicted"/>
<feature type="region of interest" description="Disordered" evidence="1">
    <location>
        <begin position="41"/>
        <end position="95"/>
    </location>
</feature>
<evidence type="ECO:0000256" key="1">
    <source>
        <dbReference type="SAM" id="MobiDB-lite"/>
    </source>
</evidence>
<dbReference type="EMBL" id="LT853882">
    <property type="protein sequence ID" value="SMR00647.1"/>
    <property type="molecule type" value="Genomic_DNA"/>
</dbReference>
<evidence type="ECO:0000313" key="2">
    <source>
        <dbReference type="EMBL" id="SMR00647.1"/>
    </source>
</evidence>
<dbReference type="Proteomes" id="UP000195953">
    <property type="component" value="Chromosome 1"/>
</dbReference>
<evidence type="ECO:0000313" key="3">
    <source>
        <dbReference type="EMBL" id="SMR01904.1"/>
    </source>
</evidence>
<reference evidence="3 5" key="2">
    <citation type="submission" date="2017-05" db="EMBL/GenBank/DDBJ databases">
        <authorList>
            <person name="Song R."/>
            <person name="Chenine A.L."/>
            <person name="Ruprecht R.M."/>
        </authorList>
    </citation>
    <scope>NUCLEOTIDE SEQUENCE [LARGE SCALE GENOMIC DNA]</scope>
    <source>
        <strain evidence="3">PD5205</strain>
    </source>
</reference>
<evidence type="ECO:0000313" key="5">
    <source>
        <dbReference type="Proteomes" id="UP000195953"/>
    </source>
</evidence>